<dbReference type="OrthoDB" id="2363873at2759"/>
<name>A0A813FXW0_POLGL</name>
<protein>
    <recommendedName>
        <fullName evidence="1">1-alkyl-2-acetylglycerophosphocholine esterase</fullName>
        <ecNumber evidence="1">3.1.1.47</ecNumber>
    </recommendedName>
</protein>
<dbReference type="Pfam" id="PF03403">
    <property type="entry name" value="PAF-AH_p_II"/>
    <property type="match status" value="1"/>
</dbReference>
<evidence type="ECO:0000256" key="2">
    <source>
        <dbReference type="ARBA" id="ARBA00022801"/>
    </source>
</evidence>
<dbReference type="PANTHER" id="PTHR10272:SF0">
    <property type="entry name" value="PLATELET-ACTIVATING FACTOR ACETYLHYDROLASE"/>
    <property type="match status" value="1"/>
</dbReference>
<keyword evidence="6" id="KW-1185">Reference proteome</keyword>
<proteinExistence type="predicted"/>
<dbReference type="GO" id="GO:0003847">
    <property type="term" value="F:1-alkyl-2-acetylglycerophosphocholine esterase activity"/>
    <property type="evidence" value="ECO:0007669"/>
    <property type="project" value="UniProtKB-EC"/>
</dbReference>
<sequence length="435" mass="47002">MQHSSRARAATGALGAALCTAVYWRLARPYRPSLLQGDLAFSSVRSRGSSVAPNAVSPVTGLRRGPFPVGVTTLQLDDHRRQDPEGGARSLQTEIWYPATDESVDMPRNRYSDFLGRGTIAGSIEAAEAADAIGGYRPGLTIAELDETWPNEAARDARVREPPSSAGMAGWPVVVFSHGSGAFRASYIFFTEYLASQGYVVVACDHPGSARYTQVNGRVVKPGGARSERQRMEAERPEDIVFLIDALARMAQGADSRFTGRVDTSRVAVTGMSFGGWTAAAVLEKRDPRIRAAVLQCPSLMSAGGRLPEERGNRQTPVMLMLGTEDTVIGELGNALGRRYVETHEGPSCLVEIKAAGHVSFTSCELYNSEYGNGIGTSKSLTKPGSTYTPLPPAEQHAIINSYALAFLDTHLRGGEPKYLQENHFGDKILHKYKP</sequence>
<evidence type="ECO:0000313" key="5">
    <source>
        <dbReference type="EMBL" id="CAE8618876.1"/>
    </source>
</evidence>
<reference evidence="5" key="1">
    <citation type="submission" date="2021-02" db="EMBL/GenBank/DDBJ databases">
        <authorList>
            <person name="Dougan E. K."/>
            <person name="Rhodes N."/>
            <person name="Thang M."/>
            <person name="Chan C."/>
        </authorList>
    </citation>
    <scope>NUCLEOTIDE SEQUENCE</scope>
</reference>
<dbReference type="InterPro" id="IPR029058">
    <property type="entry name" value="AB_hydrolase_fold"/>
</dbReference>
<keyword evidence="4" id="KW-0443">Lipid metabolism</keyword>
<organism evidence="5 6">
    <name type="scientific">Polarella glacialis</name>
    <name type="common">Dinoflagellate</name>
    <dbReference type="NCBI Taxonomy" id="89957"/>
    <lineage>
        <taxon>Eukaryota</taxon>
        <taxon>Sar</taxon>
        <taxon>Alveolata</taxon>
        <taxon>Dinophyceae</taxon>
        <taxon>Suessiales</taxon>
        <taxon>Suessiaceae</taxon>
        <taxon>Polarella</taxon>
    </lineage>
</organism>
<evidence type="ECO:0000313" key="6">
    <source>
        <dbReference type="Proteomes" id="UP000654075"/>
    </source>
</evidence>
<dbReference type="PANTHER" id="PTHR10272">
    <property type="entry name" value="PLATELET-ACTIVATING FACTOR ACETYLHYDROLASE"/>
    <property type="match status" value="1"/>
</dbReference>
<evidence type="ECO:0000256" key="4">
    <source>
        <dbReference type="ARBA" id="ARBA00023098"/>
    </source>
</evidence>
<dbReference type="EC" id="3.1.1.47" evidence="1"/>
<dbReference type="EMBL" id="CAJNNV010026726">
    <property type="protein sequence ID" value="CAE8618876.1"/>
    <property type="molecule type" value="Genomic_DNA"/>
</dbReference>
<keyword evidence="3" id="KW-0442">Lipid degradation</keyword>
<gene>
    <name evidence="5" type="ORF">PGLA1383_LOCUS36473</name>
</gene>
<dbReference type="Proteomes" id="UP000654075">
    <property type="component" value="Unassembled WGS sequence"/>
</dbReference>
<dbReference type="GO" id="GO:0016042">
    <property type="term" value="P:lipid catabolic process"/>
    <property type="evidence" value="ECO:0007669"/>
    <property type="project" value="UniProtKB-KW"/>
</dbReference>
<dbReference type="Gene3D" id="3.40.50.1820">
    <property type="entry name" value="alpha/beta hydrolase"/>
    <property type="match status" value="1"/>
</dbReference>
<comment type="caution">
    <text evidence="5">The sequence shown here is derived from an EMBL/GenBank/DDBJ whole genome shotgun (WGS) entry which is preliminary data.</text>
</comment>
<accession>A0A813FXW0</accession>
<dbReference type="AlphaFoldDB" id="A0A813FXW0"/>
<evidence type="ECO:0000256" key="3">
    <source>
        <dbReference type="ARBA" id="ARBA00022963"/>
    </source>
</evidence>
<evidence type="ECO:0000256" key="1">
    <source>
        <dbReference type="ARBA" id="ARBA00013201"/>
    </source>
</evidence>
<dbReference type="OMA" id="IWYPAVE"/>
<dbReference type="SUPFAM" id="SSF53474">
    <property type="entry name" value="alpha/beta-Hydrolases"/>
    <property type="match status" value="1"/>
</dbReference>
<keyword evidence="2" id="KW-0378">Hydrolase</keyword>